<evidence type="ECO:0008006" key="3">
    <source>
        <dbReference type="Google" id="ProtNLM"/>
    </source>
</evidence>
<dbReference type="RefSeq" id="WP_039207879.1">
    <property type="nucleotide sequence ID" value="NZ_JSCE01000128.1"/>
</dbReference>
<comment type="caution">
    <text evidence="1">The sequence shown here is derived from an EMBL/GenBank/DDBJ whole genome shotgun (WGS) entry which is preliminary data.</text>
</comment>
<protein>
    <recommendedName>
        <fullName evidence="3">Lipoprotein</fullName>
    </recommendedName>
</protein>
<dbReference type="Proteomes" id="UP000030993">
    <property type="component" value="Unassembled WGS sequence"/>
</dbReference>
<accession>A0A0B2JZM4</accession>
<sequence>MAVINFKKLMTFVVTLSVMALSILVTGCGSKNIELHDVSVNGHASTLTMSLPFDFRNPMAPKTFPNGTTICTSADHNSDFEITVMSVHYDRAKYKDFTASEFKPDLNKFSEDLLKTYKSKRKSTGGQLENTTVAGEPAKVAVLDGTSNDIKIKTRFISFFKGDEHWCITISYKADDEDYEKAADKMVESIHF</sequence>
<reference evidence="1 2" key="1">
    <citation type="journal article" date="2013" name="PLoS ONE">
        <title>Identification and characterization of three novel lipases belonging to families II and V from Anaerovibrio lipolyticus 5ST.</title>
        <authorList>
            <person name="Prive F."/>
            <person name="Kaderbhai N.N."/>
            <person name="Girdwood S."/>
            <person name="Worgan H.J."/>
            <person name="Pinloche E."/>
            <person name="Scollan N.D."/>
            <person name="Huws S.A."/>
            <person name="Newbold C.J."/>
        </authorList>
    </citation>
    <scope>NUCLEOTIDE SEQUENCE [LARGE SCALE GENOMIC DNA]</scope>
    <source>
        <strain evidence="1 2">5S</strain>
    </source>
</reference>
<dbReference type="STRING" id="82374.NZ47_06325"/>
<dbReference type="PROSITE" id="PS51257">
    <property type="entry name" value="PROKAR_LIPOPROTEIN"/>
    <property type="match status" value="1"/>
</dbReference>
<evidence type="ECO:0000313" key="1">
    <source>
        <dbReference type="EMBL" id="KHM52173.1"/>
    </source>
</evidence>
<proteinExistence type="predicted"/>
<dbReference type="EMBL" id="JSCE01000128">
    <property type="protein sequence ID" value="KHM52173.1"/>
    <property type="molecule type" value="Genomic_DNA"/>
</dbReference>
<name>A0A0B2JZM4_9FIRM</name>
<evidence type="ECO:0000313" key="2">
    <source>
        <dbReference type="Proteomes" id="UP000030993"/>
    </source>
</evidence>
<dbReference type="AlphaFoldDB" id="A0A0B2JZM4"/>
<gene>
    <name evidence="1" type="ORF">NZ47_06325</name>
</gene>
<keyword evidence="2" id="KW-1185">Reference proteome</keyword>
<organism evidence="1 2">
    <name type="scientific">Anaerovibrio lipolyticus</name>
    <dbReference type="NCBI Taxonomy" id="82374"/>
    <lineage>
        <taxon>Bacteria</taxon>
        <taxon>Bacillati</taxon>
        <taxon>Bacillota</taxon>
        <taxon>Negativicutes</taxon>
        <taxon>Selenomonadales</taxon>
        <taxon>Selenomonadaceae</taxon>
        <taxon>Anaerovibrio</taxon>
    </lineage>
</organism>